<sequence>MATYSAGEASVRITPDFRKFVELLRKDLADVEAFLGVTITPDTTKFSEDLQRELDRISATLGVEIEPDTTNFASDLETELAGVHASVDVGVEVSEASLIAAAQKIRDHFDNFTITIDVDADTAAAGISMEVLRSAYSQMTMNVDANTTAANLQLEALRAAHETHTMDVDADTTAAAAQLAALQSTLGRGSAGGGGGGGLLGVGILNAGALGIAALPAAAAMIASIGADVQTLTANAALLPGIFAGAAAGAFTLSVGLDNMKDAFSSSPKKAAKAYEQLSAEGKKTVDTLKGFGPQWDRIKDSIQDTTLSGLSEPLTGLINSQLPALDKGMTGVAGKFNMIAKTAIGELSSDKSVAATATIFGDTEVAAGKLNGAVLPIINSIRTLSTTGSSFLPRLADSLVKSASAFDSFITKSSNTGELWGWMDRGITSAGQLFSILGNLGSSLSSVFRAQRGDGDTFLTTVDKITERMSMWLKSSEGQAELRTFFREGADQLDRWTPILSSVGSMLGTAYEAAQAWSGILLPFLTAASSLLASHDGILKTVIISYLAFKTLSPIFMLLRGSIVGATGALSTFQAGMAASTATSTMGKGLAGLGAMLGSGGVFGLALIGATIGLGLLAQKHQEAASAAAEQKRKLEELRETLDDQTGAVTAETRASAAKDLEDEGFLARAETLGVNPQQYLDAGLGLNDDAKAQINARLTQIILEQIPQSPNGAKSQFEQTGAGLGLSQTQVAEAVQGIPEAVAAFEQAWAKNNNGQGGSLQDLTELKNALTDVGDSAAALGGEMNGLDSDTVKAGEAQRRLYEALNGTFGLTEEGTSKFRELGLAVINVPNSKTVVLKSSTNEEIDKLRELGYIVERLPDGTVKVSLDDVAARAQIVQLTKPTSMTVAVDYVPRTQSIPSSVIANSKDLNYTGEPKADGGSILGGIAGKDSVPILGMPGEHMLTTSDVDKLGGQGGVYRFRAALQAGLVKPMAKGGAVEWTEKNEIDLQQAVTAVEQAEENAAKVAAKAGASDADKRQAQLKIDEARYKAQQLQNKKDGTGAATTVAPQAALPGRASSSDLSRADAESAVDQANAKRNQVYANPESTDADKLKADRDYQKAQNSLETSSSSSSSSSSGIESYSAQSVGAKAGEAIATGILSFFGLEDSILSSSNVYNKSANTAIDYYSGNSSSSSSGSTPTGDYSYTPKEVAVEDTSGSSSSKSSSSSTPSSEVTYTADGGVEQWRGTFTDVLTALAKPTSVWLNPGLSQMKTESGGNPKAQNNSDSNAAKGIPSKGLMQVIDPTFATYRSSLFPADIWDPSANIAASVLYTQARYGGPDGVWGLGRGYAAGGWITGGIPGRDSVPLIGMPNEFIVNANAAKANAPLLQAINAGQVPSLPTGFGSSSPSTSNSRSTTYDRSVNYWGDNHVMNPDELFRQQDRHVEMQSLGPLASLS</sequence>
<comment type="caution">
    <text evidence="5">The sequence shown here is derived from an EMBL/GenBank/DDBJ whole genome shotgun (WGS) entry which is preliminary data.</text>
</comment>
<name>A0A2N3VH32_9NOCA</name>
<dbReference type="CDD" id="cd13402">
    <property type="entry name" value="LT_TF-like"/>
    <property type="match status" value="1"/>
</dbReference>
<reference evidence="5 6" key="1">
    <citation type="submission" date="2017-12" db="EMBL/GenBank/DDBJ databases">
        <title>Sequencing the genomes of 1000 Actinobacteria strains.</title>
        <authorList>
            <person name="Klenk H.-P."/>
        </authorList>
    </citation>
    <scope>NUCLEOTIDE SEQUENCE [LARGE SCALE GENOMIC DNA]</scope>
    <source>
        <strain evidence="5 6">DSM 44489</strain>
    </source>
</reference>
<evidence type="ECO:0000256" key="3">
    <source>
        <dbReference type="SAM" id="Phobius"/>
    </source>
</evidence>
<feature type="compositionally biased region" description="Polar residues" evidence="2">
    <location>
        <begin position="1077"/>
        <end position="1088"/>
    </location>
</feature>
<protein>
    <submittedName>
        <fullName evidence="5">SLT domain-containing protein</fullName>
    </submittedName>
</protein>
<dbReference type="Proteomes" id="UP000233766">
    <property type="component" value="Unassembled WGS sequence"/>
</dbReference>
<evidence type="ECO:0000256" key="2">
    <source>
        <dbReference type="SAM" id="MobiDB-lite"/>
    </source>
</evidence>
<keyword evidence="3" id="KW-1133">Transmembrane helix</keyword>
<evidence type="ECO:0000313" key="6">
    <source>
        <dbReference type="Proteomes" id="UP000233766"/>
    </source>
</evidence>
<feature type="domain" description="Transglycosylase SLT" evidence="4">
    <location>
        <begin position="1253"/>
        <end position="1334"/>
    </location>
</feature>
<feature type="transmembrane region" description="Helical" evidence="3">
    <location>
        <begin position="198"/>
        <end position="225"/>
    </location>
</feature>
<keyword evidence="3" id="KW-0472">Membrane</keyword>
<keyword evidence="1" id="KW-0175">Coiled coil</keyword>
<feature type="region of interest" description="Disordered" evidence="2">
    <location>
        <begin position="1049"/>
        <end position="1122"/>
    </location>
</feature>
<feature type="coiled-coil region" evidence="1">
    <location>
        <begin position="983"/>
        <end position="1038"/>
    </location>
</feature>
<feature type="transmembrane region" description="Helical" evidence="3">
    <location>
        <begin position="556"/>
        <end position="579"/>
    </location>
</feature>
<evidence type="ECO:0000256" key="1">
    <source>
        <dbReference type="SAM" id="Coils"/>
    </source>
</evidence>
<feature type="region of interest" description="Disordered" evidence="2">
    <location>
        <begin position="1193"/>
        <end position="1221"/>
    </location>
</feature>
<evidence type="ECO:0000259" key="4">
    <source>
        <dbReference type="Pfam" id="PF01464"/>
    </source>
</evidence>
<keyword evidence="3" id="KW-0812">Transmembrane</keyword>
<dbReference type="InterPro" id="IPR023346">
    <property type="entry name" value="Lysozyme-like_dom_sf"/>
</dbReference>
<feature type="region of interest" description="Disordered" evidence="2">
    <location>
        <begin position="1169"/>
        <end position="1188"/>
    </location>
</feature>
<dbReference type="Pfam" id="PF01464">
    <property type="entry name" value="SLT"/>
    <property type="match status" value="1"/>
</dbReference>
<gene>
    <name evidence="5" type="ORF">ATK86_5353</name>
</gene>
<proteinExistence type="predicted"/>
<dbReference type="Gene3D" id="1.10.530.10">
    <property type="match status" value="1"/>
</dbReference>
<dbReference type="InterPro" id="IPR008258">
    <property type="entry name" value="Transglycosylase_SLT_dom_1"/>
</dbReference>
<feature type="region of interest" description="Disordered" evidence="2">
    <location>
        <begin position="1249"/>
        <end position="1274"/>
    </location>
</feature>
<accession>A0A2N3VH32</accession>
<keyword evidence="6" id="KW-1185">Reference proteome</keyword>
<evidence type="ECO:0000313" key="5">
    <source>
        <dbReference type="EMBL" id="PKV80916.1"/>
    </source>
</evidence>
<feature type="transmembrane region" description="Helical" evidence="3">
    <location>
        <begin position="237"/>
        <end position="257"/>
    </location>
</feature>
<feature type="compositionally biased region" description="Low complexity" evidence="2">
    <location>
        <begin position="1110"/>
        <end position="1119"/>
    </location>
</feature>
<dbReference type="SUPFAM" id="SSF53955">
    <property type="entry name" value="Lysozyme-like"/>
    <property type="match status" value="1"/>
</dbReference>
<feature type="compositionally biased region" description="Basic and acidic residues" evidence="2">
    <location>
        <begin position="1090"/>
        <end position="1101"/>
    </location>
</feature>
<feature type="coiled-coil region" evidence="1">
    <location>
        <begin position="619"/>
        <end position="649"/>
    </location>
</feature>
<dbReference type="EMBL" id="PJMW01000002">
    <property type="protein sequence ID" value="PKV80916.1"/>
    <property type="molecule type" value="Genomic_DNA"/>
</dbReference>
<feature type="compositionally biased region" description="Low complexity" evidence="2">
    <location>
        <begin position="1199"/>
        <end position="1214"/>
    </location>
</feature>
<feature type="transmembrane region" description="Helical" evidence="3">
    <location>
        <begin position="591"/>
        <end position="618"/>
    </location>
</feature>
<organism evidence="5 6">
    <name type="scientific">Nocardia fluminea</name>
    <dbReference type="NCBI Taxonomy" id="134984"/>
    <lineage>
        <taxon>Bacteria</taxon>
        <taxon>Bacillati</taxon>
        <taxon>Actinomycetota</taxon>
        <taxon>Actinomycetes</taxon>
        <taxon>Mycobacteriales</taxon>
        <taxon>Nocardiaceae</taxon>
        <taxon>Nocardia</taxon>
    </lineage>
</organism>
<feature type="compositionally biased region" description="Polar residues" evidence="2">
    <location>
        <begin position="1249"/>
        <end position="1270"/>
    </location>
</feature>
<dbReference type="RefSeq" id="WP_245914750.1">
    <property type="nucleotide sequence ID" value="NZ_PJMW01000002.1"/>
</dbReference>